<gene>
    <name evidence="2" type="ORF">I6J05_09195</name>
</gene>
<evidence type="ECO:0000313" key="3">
    <source>
        <dbReference type="Proteomes" id="UP000595942"/>
    </source>
</evidence>
<dbReference type="EMBL" id="CP068073">
    <property type="protein sequence ID" value="QQS82092.1"/>
    <property type="molecule type" value="Genomic_DNA"/>
</dbReference>
<dbReference type="RefSeq" id="WP_052766775.1">
    <property type="nucleotide sequence ID" value="NZ_CP015114.1"/>
</dbReference>
<feature type="domain" description="Polysaccharide pyruvyl transferase" evidence="1">
    <location>
        <begin position="56"/>
        <end position="302"/>
    </location>
</feature>
<reference evidence="2 3" key="1">
    <citation type="submission" date="2021-01" db="EMBL/GenBank/DDBJ databases">
        <title>FDA dAtabase for Regulatory Grade micrObial Sequences (FDA-ARGOS): Supporting development and validation of Infectious Disease Dx tests.</title>
        <authorList>
            <person name="Sproer C."/>
            <person name="Gronow S."/>
            <person name="Severitt S."/>
            <person name="Schroder I."/>
            <person name="Tallon L."/>
            <person name="Sadzewicz L."/>
            <person name="Zhao X."/>
            <person name="Boylan J."/>
            <person name="Ott S."/>
            <person name="Bowen H."/>
            <person name="Vavikolanu K."/>
            <person name="Mehta A."/>
            <person name="Aluvathingal J."/>
            <person name="Nadendla S."/>
            <person name="Lowell S."/>
            <person name="Myers T."/>
            <person name="Yan Y."/>
            <person name="Sichtig H."/>
        </authorList>
    </citation>
    <scope>NUCLEOTIDE SEQUENCE [LARGE SCALE GENOMIC DNA]</scope>
    <source>
        <strain evidence="2 3">FDAARGOS_1148</strain>
    </source>
</reference>
<keyword evidence="2" id="KW-0808">Transferase</keyword>
<dbReference type="GO" id="GO:0016740">
    <property type="term" value="F:transferase activity"/>
    <property type="evidence" value="ECO:0007669"/>
    <property type="project" value="UniProtKB-KW"/>
</dbReference>
<protein>
    <submittedName>
        <fullName evidence="2">Polysaccharide pyruvyl transferase family protein</fullName>
    </submittedName>
</protein>
<organism evidence="2 3">
    <name type="scientific">Staphylococcus condimenti</name>
    <dbReference type="NCBI Taxonomy" id="70255"/>
    <lineage>
        <taxon>Bacteria</taxon>
        <taxon>Bacillati</taxon>
        <taxon>Bacillota</taxon>
        <taxon>Bacilli</taxon>
        <taxon>Bacillales</taxon>
        <taxon>Staphylococcaceae</taxon>
        <taxon>Staphylococcus</taxon>
    </lineage>
</organism>
<keyword evidence="3" id="KW-1185">Reference proteome</keyword>
<dbReference type="Proteomes" id="UP000595942">
    <property type="component" value="Chromosome"/>
</dbReference>
<evidence type="ECO:0000259" key="1">
    <source>
        <dbReference type="Pfam" id="PF04230"/>
    </source>
</evidence>
<evidence type="ECO:0000313" key="2">
    <source>
        <dbReference type="EMBL" id="QQS82092.1"/>
    </source>
</evidence>
<dbReference type="InterPro" id="IPR007345">
    <property type="entry name" value="Polysacch_pyruvyl_Trfase"/>
</dbReference>
<name>A0AB37GYD6_9STAP</name>
<accession>A0AB37GYD6</accession>
<proteinExistence type="predicted"/>
<dbReference type="KEGG" id="scv:A4G25_09310"/>
<dbReference type="GeneID" id="93725545"/>
<sequence>MKRILIRSGMLPTNTYSEYDLLSRDRFGSNNGNLVYQNSIVRTLMTESVEILSDNYSSNPNNAKYINNNFDCYVIPLADAFRKEFIPTLKRYTQLINKLEIPVIVIGVGLKAPYSYDVKKGFEFDNEVKEFVKAVLNKSEIIGLRGKLTANYLESLGFIPEKDFTVIGCPSMYTFGRNLKIKEVNLNRDSRVSLNASNIATEKVMDFLNEIAIKYSNYFFVPQSYDEFLINYFGFGRVNDVPYNFPKNIGSKFYKEGKVKYFLNAKTWFDYIKTIDLSIGTRLHGNIVATINGTPSITIVHDARMRELAEFHALPSISAEDIQNYDSLIDLINDIDFKSVESIHPKRFDHFLNFLEKNNLGHIYREKKNVEKAPLDNLMEKINFEKPIDTITNISFEEKVLRLTKGFEIYTKRQKRLNQKK</sequence>
<dbReference type="Pfam" id="PF04230">
    <property type="entry name" value="PS_pyruv_trans"/>
    <property type="match status" value="1"/>
</dbReference>
<dbReference type="AlphaFoldDB" id="A0AB37GYD6"/>